<evidence type="ECO:0000313" key="3">
    <source>
        <dbReference type="Proteomes" id="UP001279734"/>
    </source>
</evidence>
<feature type="region of interest" description="Disordered" evidence="1">
    <location>
        <begin position="45"/>
        <end position="91"/>
    </location>
</feature>
<reference evidence="2" key="1">
    <citation type="submission" date="2023-05" db="EMBL/GenBank/DDBJ databases">
        <title>Nepenthes gracilis genome sequencing.</title>
        <authorList>
            <person name="Fukushima K."/>
        </authorList>
    </citation>
    <scope>NUCLEOTIDE SEQUENCE</scope>
    <source>
        <strain evidence="2">SING2019-196</strain>
    </source>
</reference>
<keyword evidence="3" id="KW-1185">Reference proteome</keyword>
<dbReference type="EMBL" id="BSYO01000007">
    <property type="protein sequence ID" value="GMH07347.1"/>
    <property type="molecule type" value="Genomic_DNA"/>
</dbReference>
<dbReference type="AlphaFoldDB" id="A0AAD3XJX6"/>
<sequence>MSLESGKVQKELADAVRTMSRLPSSIDAHIESSGEMPQVVVARVGIVGRHRTPQGDPGSHRRLPANRHRRRHRENSRGGPRPRVSGTFQEDRDDRYLERIANYSLSKGKYESNFLVELRIALIASSLSEM</sequence>
<gene>
    <name evidence="2" type="ORF">Nepgr_009187</name>
</gene>
<organism evidence="2 3">
    <name type="scientific">Nepenthes gracilis</name>
    <name type="common">Slender pitcher plant</name>
    <dbReference type="NCBI Taxonomy" id="150966"/>
    <lineage>
        <taxon>Eukaryota</taxon>
        <taxon>Viridiplantae</taxon>
        <taxon>Streptophyta</taxon>
        <taxon>Embryophyta</taxon>
        <taxon>Tracheophyta</taxon>
        <taxon>Spermatophyta</taxon>
        <taxon>Magnoliopsida</taxon>
        <taxon>eudicotyledons</taxon>
        <taxon>Gunneridae</taxon>
        <taxon>Pentapetalae</taxon>
        <taxon>Caryophyllales</taxon>
        <taxon>Nepenthaceae</taxon>
        <taxon>Nepenthes</taxon>
    </lineage>
</organism>
<evidence type="ECO:0000256" key="1">
    <source>
        <dbReference type="SAM" id="MobiDB-lite"/>
    </source>
</evidence>
<feature type="compositionally biased region" description="Basic residues" evidence="1">
    <location>
        <begin position="60"/>
        <end position="74"/>
    </location>
</feature>
<name>A0AAD3XJX6_NEPGR</name>
<comment type="caution">
    <text evidence="2">The sequence shown here is derived from an EMBL/GenBank/DDBJ whole genome shotgun (WGS) entry which is preliminary data.</text>
</comment>
<accession>A0AAD3XJX6</accession>
<protein>
    <submittedName>
        <fullName evidence="2">Uncharacterized protein</fullName>
    </submittedName>
</protein>
<proteinExistence type="predicted"/>
<dbReference type="Proteomes" id="UP001279734">
    <property type="component" value="Unassembled WGS sequence"/>
</dbReference>
<evidence type="ECO:0000313" key="2">
    <source>
        <dbReference type="EMBL" id="GMH07347.1"/>
    </source>
</evidence>